<protein>
    <submittedName>
        <fullName evidence="2">DUF2834 domain-containing protein</fullName>
    </submittedName>
</protein>
<reference evidence="2 3" key="1">
    <citation type="submission" date="2019-09" db="EMBL/GenBank/DDBJ databases">
        <title>Phylogeny of genus Pseudoclavibacter and closely related genus.</title>
        <authorList>
            <person name="Li Y."/>
        </authorList>
    </citation>
    <scope>NUCLEOTIDE SEQUENCE [LARGE SCALE GENOMIC DNA]</scope>
    <source>
        <strain evidence="2 3">THG-MD12</strain>
    </source>
</reference>
<accession>A0A7J5B118</accession>
<comment type="caution">
    <text evidence="2">The sequence shown here is derived from an EMBL/GenBank/DDBJ whole genome shotgun (WGS) entry which is preliminary data.</text>
</comment>
<feature type="transmembrane region" description="Helical" evidence="1">
    <location>
        <begin position="81"/>
        <end position="100"/>
    </location>
</feature>
<dbReference type="InterPro" id="IPR021362">
    <property type="entry name" value="DUF2834"/>
</dbReference>
<proteinExistence type="predicted"/>
<gene>
    <name evidence="2" type="ORF">F8O03_10415</name>
</gene>
<dbReference type="Proteomes" id="UP000490386">
    <property type="component" value="Unassembled WGS sequence"/>
</dbReference>
<keyword evidence="1" id="KW-0472">Membrane</keyword>
<dbReference type="RefSeq" id="WP_151423816.1">
    <property type="nucleotide sequence ID" value="NZ_WBJX01000003.1"/>
</dbReference>
<dbReference type="AlphaFoldDB" id="A0A7J5B118"/>
<keyword evidence="3" id="KW-1185">Reference proteome</keyword>
<dbReference type="Pfam" id="PF11196">
    <property type="entry name" value="DUF2834"/>
    <property type="match status" value="1"/>
</dbReference>
<name>A0A7J5B118_9MICO</name>
<sequence>MRASTWTPLAIFYLVLAIVGGAVTWTFNVMAGAEGSAFVGDYFGSGPAVTSIVIDVLVAATVGAVFIIVEGRRQGMRRLWVYILCFGVAFAFALPLFLAMRERHIAAGRGRGAGNRVTAPERPHS</sequence>
<dbReference type="OrthoDB" id="4231743at2"/>
<evidence type="ECO:0000256" key="1">
    <source>
        <dbReference type="SAM" id="Phobius"/>
    </source>
</evidence>
<feature type="transmembrane region" description="Helical" evidence="1">
    <location>
        <begin position="48"/>
        <end position="69"/>
    </location>
</feature>
<keyword evidence="1" id="KW-1133">Transmembrane helix</keyword>
<keyword evidence="1" id="KW-0812">Transmembrane</keyword>
<feature type="transmembrane region" description="Helical" evidence="1">
    <location>
        <begin position="9"/>
        <end position="28"/>
    </location>
</feature>
<evidence type="ECO:0000313" key="3">
    <source>
        <dbReference type="Proteomes" id="UP000490386"/>
    </source>
</evidence>
<evidence type="ECO:0000313" key="2">
    <source>
        <dbReference type="EMBL" id="KAB1637623.1"/>
    </source>
</evidence>
<organism evidence="2 3">
    <name type="scientific">Pseudoclavibacter terrae</name>
    <dbReference type="NCBI Taxonomy" id="1530195"/>
    <lineage>
        <taxon>Bacteria</taxon>
        <taxon>Bacillati</taxon>
        <taxon>Actinomycetota</taxon>
        <taxon>Actinomycetes</taxon>
        <taxon>Micrococcales</taxon>
        <taxon>Microbacteriaceae</taxon>
        <taxon>Pseudoclavibacter</taxon>
    </lineage>
</organism>
<dbReference type="EMBL" id="WBJX01000003">
    <property type="protein sequence ID" value="KAB1637623.1"/>
    <property type="molecule type" value="Genomic_DNA"/>
</dbReference>